<dbReference type="Gene3D" id="1.10.260.40">
    <property type="entry name" value="lambda repressor-like DNA-binding domains"/>
    <property type="match status" value="1"/>
</dbReference>
<evidence type="ECO:0000256" key="3">
    <source>
        <dbReference type="ARBA" id="ARBA00022737"/>
    </source>
</evidence>
<dbReference type="PANTHER" id="PTHR46630">
    <property type="entry name" value="TETRATRICOPEPTIDE REPEAT PROTEIN 29"/>
    <property type="match status" value="1"/>
</dbReference>
<comment type="similarity">
    <text evidence="5">Belongs to the Rap family.</text>
</comment>
<comment type="subcellular location">
    <subcellularLocation>
        <location evidence="1">Cytoplasm</location>
    </subcellularLocation>
</comment>
<dbReference type="InterPro" id="IPR011990">
    <property type="entry name" value="TPR-like_helical_dom_sf"/>
</dbReference>
<dbReference type="RefSeq" id="WP_155671423.1">
    <property type="nucleotide sequence ID" value="NZ_WOCA01000023.1"/>
</dbReference>
<dbReference type="CDD" id="cd00093">
    <property type="entry name" value="HTH_XRE"/>
    <property type="match status" value="1"/>
</dbReference>
<dbReference type="Proteomes" id="UP000469125">
    <property type="component" value="Unassembled WGS sequence"/>
</dbReference>
<evidence type="ECO:0000259" key="7">
    <source>
        <dbReference type="PROSITE" id="PS50943"/>
    </source>
</evidence>
<evidence type="ECO:0000256" key="5">
    <source>
        <dbReference type="ARBA" id="ARBA00038253"/>
    </source>
</evidence>
<dbReference type="PROSITE" id="PS50943">
    <property type="entry name" value="HTH_CROC1"/>
    <property type="match status" value="1"/>
</dbReference>
<dbReference type="AlphaFoldDB" id="A0A6N8FQD7"/>
<evidence type="ECO:0000256" key="2">
    <source>
        <dbReference type="ARBA" id="ARBA00022490"/>
    </source>
</evidence>
<feature type="domain" description="HTH cro/C1-type" evidence="7">
    <location>
        <begin position="9"/>
        <end position="62"/>
    </location>
</feature>
<dbReference type="EMBL" id="WOCA01000023">
    <property type="protein sequence ID" value="MUK90537.1"/>
    <property type="molecule type" value="Genomic_DNA"/>
</dbReference>
<gene>
    <name evidence="8" type="ORF">GMD78_19455</name>
</gene>
<proteinExistence type="inferred from homology"/>
<dbReference type="SMART" id="SM00530">
    <property type="entry name" value="HTH_XRE"/>
    <property type="match status" value="1"/>
</dbReference>
<keyword evidence="2" id="KW-0963">Cytoplasm</keyword>
<dbReference type="PANTHER" id="PTHR46630:SF1">
    <property type="entry name" value="TETRATRICOPEPTIDE REPEAT PROTEIN 29"/>
    <property type="match status" value="1"/>
</dbReference>
<dbReference type="GO" id="GO:0005737">
    <property type="term" value="C:cytoplasm"/>
    <property type="evidence" value="ECO:0007669"/>
    <property type="project" value="UniProtKB-SubCell"/>
</dbReference>
<protein>
    <submittedName>
        <fullName evidence="8">Tetratricopeptide repeat protein</fullName>
    </submittedName>
</protein>
<feature type="repeat" description="TPR" evidence="6">
    <location>
        <begin position="269"/>
        <end position="302"/>
    </location>
</feature>
<sequence>MANGFGEKIKYYRLKANMTQEELSRGIISVSYLSKIEAGNVNVTKEVRELLCERLGIDPLVIEDDKMNHLCETWFKHLLNRETAEAKDLYEKITNNIDYIADHRLRNLFEIHKLIYFILIKDKTKAEQQYDFLHKLSGNFEGKEYYYWLKASGDYHYINLSFAEALDLYLEAEKNISLEKVNFPEAEEKDLYFLIAATASKIRKTYIAIVYTLDALEYYRSIYHLKRCANCHILLGISYQRANEYMKALESYELATTIAENINDNNILALCHQNVGKLYSLMEQKDKAIEYYQKSYRLRENYPAHKKIIPISSLMKEYYELGDLHHARVWLEKGLEVSKPLSPEDSIYVHEFNVYSHLINGEQASFEDLITKQVIPFLDKKHFYYEKSFYLNILADYYFRNRKYKLAAATFQSAYKVLGKFHSE</sequence>
<accession>A0A6N8FQD7</accession>
<dbReference type="GO" id="GO:0003677">
    <property type="term" value="F:DNA binding"/>
    <property type="evidence" value="ECO:0007669"/>
    <property type="project" value="InterPro"/>
</dbReference>
<name>A0A6N8FQD7_9BACI</name>
<reference evidence="8 9" key="1">
    <citation type="submission" date="2019-11" db="EMBL/GenBank/DDBJ databases">
        <authorList>
            <person name="Li X."/>
        </authorList>
    </citation>
    <scope>NUCLEOTIDE SEQUENCE [LARGE SCALE GENOMIC DNA]</scope>
    <source>
        <strain evidence="8 9">L9</strain>
    </source>
</reference>
<dbReference type="InterPro" id="IPR051476">
    <property type="entry name" value="Bac_ResReg_Asp_Phosphatase"/>
</dbReference>
<dbReference type="Gene3D" id="1.25.40.10">
    <property type="entry name" value="Tetratricopeptide repeat domain"/>
    <property type="match status" value="1"/>
</dbReference>
<evidence type="ECO:0000256" key="6">
    <source>
        <dbReference type="PROSITE-ProRule" id="PRU00339"/>
    </source>
</evidence>
<evidence type="ECO:0000313" key="8">
    <source>
        <dbReference type="EMBL" id="MUK90537.1"/>
    </source>
</evidence>
<comment type="caution">
    <text evidence="8">The sequence shown here is derived from an EMBL/GenBank/DDBJ whole genome shotgun (WGS) entry which is preliminary data.</text>
</comment>
<dbReference type="InterPro" id="IPR019734">
    <property type="entry name" value="TPR_rpt"/>
</dbReference>
<evidence type="ECO:0000256" key="1">
    <source>
        <dbReference type="ARBA" id="ARBA00004496"/>
    </source>
</evidence>
<dbReference type="Pfam" id="PF13424">
    <property type="entry name" value="TPR_12"/>
    <property type="match status" value="1"/>
</dbReference>
<keyword evidence="9" id="KW-1185">Reference proteome</keyword>
<organism evidence="8 9">
    <name type="scientific">Ornithinibacillus caprae</name>
    <dbReference type="NCBI Taxonomy" id="2678566"/>
    <lineage>
        <taxon>Bacteria</taxon>
        <taxon>Bacillati</taxon>
        <taxon>Bacillota</taxon>
        <taxon>Bacilli</taxon>
        <taxon>Bacillales</taxon>
        <taxon>Bacillaceae</taxon>
        <taxon>Ornithinibacillus</taxon>
    </lineage>
</organism>
<dbReference type="SUPFAM" id="SSF48452">
    <property type="entry name" value="TPR-like"/>
    <property type="match status" value="1"/>
</dbReference>
<keyword evidence="4 6" id="KW-0802">TPR repeat</keyword>
<evidence type="ECO:0000313" key="9">
    <source>
        <dbReference type="Proteomes" id="UP000469125"/>
    </source>
</evidence>
<dbReference type="SUPFAM" id="SSF47413">
    <property type="entry name" value="lambda repressor-like DNA-binding domains"/>
    <property type="match status" value="1"/>
</dbReference>
<feature type="repeat" description="TPR" evidence="6">
    <location>
        <begin position="229"/>
        <end position="262"/>
    </location>
</feature>
<dbReference type="InterPro" id="IPR010982">
    <property type="entry name" value="Lambda_DNA-bd_dom_sf"/>
</dbReference>
<dbReference type="Pfam" id="PF01381">
    <property type="entry name" value="HTH_3"/>
    <property type="match status" value="1"/>
</dbReference>
<dbReference type="SMART" id="SM00028">
    <property type="entry name" value="TPR"/>
    <property type="match status" value="3"/>
</dbReference>
<dbReference type="InterPro" id="IPR001387">
    <property type="entry name" value="Cro/C1-type_HTH"/>
</dbReference>
<evidence type="ECO:0000256" key="4">
    <source>
        <dbReference type="ARBA" id="ARBA00022803"/>
    </source>
</evidence>
<dbReference type="PROSITE" id="PS50005">
    <property type="entry name" value="TPR"/>
    <property type="match status" value="2"/>
</dbReference>
<keyword evidence="3" id="KW-0677">Repeat</keyword>